<sequence length="395" mass="44450">MGRERGRDGRRDEGGRGRKDLTVSEYGRDGEGQRSGWESGRGRDRSRDRGKKREVGIRWEGLRREKSEWESREVGMGVRDGGRSKRRKCWDHAGKGEVGMGRGRSGWELGKGGGEVGMSKYGQDREGQRLGWESGRGRDRSRGRGKKLEVGIRWEGLRREKLGWESWEGLRRETSGWESREVAMGVRDGRRSKQRKEKGERSGWRGRKDLTGRGEEEVGMSEYGRDGEGQRSGWESGRARDQSRDRGKKREVGIGANKGREGRRSRDGSRERLRGKGGGEVGISEYARAEVGMGVEKREGSKSGYGKEARGRDWEGKWSRSEPTWESRGGRDASQDTGKEGEFGTERGSGRDRSRKGEGRRNIVGMGRGRGRNGSREEREALQLLQAQDSSGHST</sequence>
<feature type="region of interest" description="Disordered" evidence="1">
    <location>
        <begin position="1"/>
        <end position="145"/>
    </location>
</feature>
<name>A0A388L9Y0_CHABU</name>
<evidence type="ECO:0000256" key="1">
    <source>
        <dbReference type="SAM" id="MobiDB-lite"/>
    </source>
</evidence>
<feature type="compositionally biased region" description="Gly residues" evidence="1">
    <location>
        <begin position="96"/>
        <end position="116"/>
    </location>
</feature>
<keyword evidence="3" id="KW-1185">Reference proteome</keyword>
<evidence type="ECO:0000313" key="3">
    <source>
        <dbReference type="Proteomes" id="UP000265515"/>
    </source>
</evidence>
<feature type="compositionally biased region" description="Basic and acidic residues" evidence="1">
    <location>
        <begin position="135"/>
        <end position="145"/>
    </location>
</feature>
<feature type="compositionally biased region" description="Basic and acidic residues" evidence="1">
    <location>
        <begin position="169"/>
        <end position="216"/>
    </location>
</feature>
<feature type="region of interest" description="Disordered" evidence="1">
    <location>
        <begin position="169"/>
        <end position="395"/>
    </location>
</feature>
<feature type="compositionally biased region" description="Basic and acidic residues" evidence="1">
    <location>
        <begin position="295"/>
        <end position="361"/>
    </location>
</feature>
<evidence type="ECO:0000313" key="2">
    <source>
        <dbReference type="EMBL" id="GBG79098.1"/>
    </source>
</evidence>
<feature type="compositionally biased region" description="Basic and acidic residues" evidence="1">
    <location>
        <begin position="40"/>
        <end position="73"/>
    </location>
</feature>
<feature type="compositionally biased region" description="Polar residues" evidence="1">
    <location>
        <begin position="385"/>
        <end position="395"/>
    </location>
</feature>
<reference evidence="2 3" key="1">
    <citation type="journal article" date="2018" name="Cell">
        <title>The Chara Genome: Secondary Complexity and Implications for Plant Terrestrialization.</title>
        <authorList>
            <person name="Nishiyama T."/>
            <person name="Sakayama H."/>
            <person name="Vries J.D."/>
            <person name="Buschmann H."/>
            <person name="Saint-Marcoux D."/>
            <person name="Ullrich K.K."/>
            <person name="Haas F.B."/>
            <person name="Vanderstraeten L."/>
            <person name="Becker D."/>
            <person name="Lang D."/>
            <person name="Vosolsobe S."/>
            <person name="Rombauts S."/>
            <person name="Wilhelmsson P.K.I."/>
            <person name="Janitza P."/>
            <person name="Kern R."/>
            <person name="Heyl A."/>
            <person name="Rumpler F."/>
            <person name="Villalobos L.I.A.C."/>
            <person name="Clay J.M."/>
            <person name="Skokan R."/>
            <person name="Toyoda A."/>
            <person name="Suzuki Y."/>
            <person name="Kagoshima H."/>
            <person name="Schijlen E."/>
            <person name="Tajeshwar N."/>
            <person name="Catarino B."/>
            <person name="Hetherington A.J."/>
            <person name="Saltykova A."/>
            <person name="Bonnot C."/>
            <person name="Breuninger H."/>
            <person name="Symeonidi A."/>
            <person name="Radhakrishnan G.V."/>
            <person name="Van Nieuwerburgh F."/>
            <person name="Deforce D."/>
            <person name="Chang C."/>
            <person name="Karol K.G."/>
            <person name="Hedrich R."/>
            <person name="Ulvskov P."/>
            <person name="Glockner G."/>
            <person name="Delwiche C.F."/>
            <person name="Petrasek J."/>
            <person name="Van de Peer Y."/>
            <person name="Friml J."/>
            <person name="Beilby M."/>
            <person name="Dolan L."/>
            <person name="Kohara Y."/>
            <person name="Sugano S."/>
            <person name="Fujiyama A."/>
            <person name="Delaux P.-M."/>
            <person name="Quint M."/>
            <person name="TheiBen G."/>
            <person name="Hagemann M."/>
            <person name="Harholt J."/>
            <person name="Dunand C."/>
            <person name="Zachgo S."/>
            <person name="Langdale J."/>
            <person name="Maumus F."/>
            <person name="Straeten D.V.D."/>
            <person name="Gould S.B."/>
            <person name="Rensing S.A."/>
        </authorList>
    </citation>
    <scope>NUCLEOTIDE SEQUENCE [LARGE SCALE GENOMIC DNA]</scope>
    <source>
        <strain evidence="2 3">S276</strain>
    </source>
</reference>
<proteinExistence type="predicted"/>
<feature type="compositionally biased region" description="Basic and acidic residues" evidence="1">
    <location>
        <begin position="1"/>
        <end position="32"/>
    </location>
</feature>
<dbReference type="EMBL" id="BFEA01000311">
    <property type="protein sequence ID" value="GBG79098.1"/>
    <property type="molecule type" value="Genomic_DNA"/>
</dbReference>
<feature type="compositionally biased region" description="Basic and acidic residues" evidence="1">
    <location>
        <begin position="237"/>
        <end position="274"/>
    </location>
</feature>
<dbReference type="Proteomes" id="UP000265515">
    <property type="component" value="Unassembled WGS sequence"/>
</dbReference>
<accession>A0A388L9Y0</accession>
<organism evidence="2 3">
    <name type="scientific">Chara braunii</name>
    <name type="common">Braun's stonewort</name>
    <dbReference type="NCBI Taxonomy" id="69332"/>
    <lineage>
        <taxon>Eukaryota</taxon>
        <taxon>Viridiplantae</taxon>
        <taxon>Streptophyta</taxon>
        <taxon>Charophyceae</taxon>
        <taxon>Charales</taxon>
        <taxon>Characeae</taxon>
        <taxon>Chara</taxon>
    </lineage>
</organism>
<comment type="caution">
    <text evidence="2">The sequence shown here is derived from an EMBL/GenBank/DDBJ whole genome shotgun (WGS) entry which is preliminary data.</text>
</comment>
<gene>
    <name evidence="2" type="ORF">CBR_g28813</name>
</gene>
<dbReference type="AlphaFoldDB" id="A0A388L9Y0"/>
<dbReference type="Gramene" id="GBG79098">
    <property type="protein sequence ID" value="GBG79098"/>
    <property type="gene ID" value="CBR_g28813"/>
</dbReference>
<protein>
    <submittedName>
        <fullName evidence="2">Uncharacterized protein</fullName>
    </submittedName>
</protein>